<reference evidence="2" key="1">
    <citation type="submission" date="2021-06" db="EMBL/GenBank/DDBJ databases">
        <title>Parelaphostrongylus tenuis whole genome reference sequence.</title>
        <authorList>
            <person name="Garwood T.J."/>
            <person name="Larsen P.A."/>
            <person name="Fountain-Jones N.M."/>
            <person name="Garbe J.R."/>
            <person name="Macchietto M.G."/>
            <person name="Kania S.A."/>
            <person name="Gerhold R.W."/>
            <person name="Richards J.E."/>
            <person name="Wolf T.M."/>
        </authorList>
    </citation>
    <scope>NUCLEOTIDE SEQUENCE</scope>
    <source>
        <strain evidence="2">MNPRO001-30</strain>
        <tissue evidence="2">Meninges</tissue>
    </source>
</reference>
<dbReference type="EMBL" id="JAHQIW010005691">
    <property type="protein sequence ID" value="KAJ1366869.1"/>
    <property type="molecule type" value="Genomic_DNA"/>
</dbReference>
<protein>
    <submittedName>
        <fullName evidence="2">Uncharacterized protein</fullName>
    </submittedName>
</protein>
<name>A0AAD5R0C0_PARTN</name>
<sequence length="139" mass="15708">MAVGCEVHRSSLVSIGEERRIGEDKGENVNNYCIYRKVLSKFLSDTQRRVLAKKTTAVFFDMQTLLQLLDKAVSNEESISGYMTNTRTPNTLRIDARPVSATVKQTGTGINRWTPQTSSTCMYCKGDHKTLYCNQYKTP</sequence>
<evidence type="ECO:0000313" key="3">
    <source>
        <dbReference type="Proteomes" id="UP001196413"/>
    </source>
</evidence>
<keyword evidence="3" id="KW-1185">Reference proteome</keyword>
<evidence type="ECO:0000313" key="1">
    <source>
        <dbReference type="EMBL" id="KAJ1357794.1"/>
    </source>
</evidence>
<accession>A0AAD5R0C0</accession>
<dbReference type="EMBL" id="JAHQIW010003238">
    <property type="protein sequence ID" value="KAJ1357794.1"/>
    <property type="molecule type" value="Genomic_DNA"/>
</dbReference>
<evidence type="ECO:0000313" key="2">
    <source>
        <dbReference type="EMBL" id="KAJ1366869.1"/>
    </source>
</evidence>
<dbReference type="AlphaFoldDB" id="A0AAD5R0C0"/>
<comment type="caution">
    <text evidence="2">The sequence shown here is derived from an EMBL/GenBank/DDBJ whole genome shotgun (WGS) entry which is preliminary data.</text>
</comment>
<dbReference type="Proteomes" id="UP001196413">
    <property type="component" value="Unassembled WGS sequence"/>
</dbReference>
<proteinExistence type="predicted"/>
<gene>
    <name evidence="1" type="ORF">KIN20_016026</name>
    <name evidence="2" type="ORF">KIN20_027650</name>
</gene>
<organism evidence="2 3">
    <name type="scientific">Parelaphostrongylus tenuis</name>
    <name type="common">Meningeal worm</name>
    <dbReference type="NCBI Taxonomy" id="148309"/>
    <lineage>
        <taxon>Eukaryota</taxon>
        <taxon>Metazoa</taxon>
        <taxon>Ecdysozoa</taxon>
        <taxon>Nematoda</taxon>
        <taxon>Chromadorea</taxon>
        <taxon>Rhabditida</taxon>
        <taxon>Rhabditina</taxon>
        <taxon>Rhabditomorpha</taxon>
        <taxon>Strongyloidea</taxon>
        <taxon>Metastrongylidae</taxon>
        <taxon>Parelaphostrongylus</taxon>
    </lineage>
</organism>